<proteinExistence type="predicted"/>
<evidence type="ECO:0000313" key="4">
    <source>
        <dbReference type="Proteomes" id="UP001188597"/>
    </source>
</evidence>
<dbReference type="EMBL" id="JAVXUP010000023">
    <property type="protein sequence ID" value="KAK3042236.1"/>
    <property type="molecule type" value="Genomic_DNA"/>
</dbReference>
<organism evidence="3 4">
    <name type="scientific">Escallonia herrerae</name>
    <dbReference type="NCBI Taxonomy" id="1293975"/>
    <lineage>
        <taxon>Eukaryota</taxon>
        <taxon>Viridiplantae</taxon>
        <taxon>Streptophyta</taxon>
        <taxon>Embryophyta</taxon>
        <taxon>Tracheophyta</taxon>
        <taxon>Spermatophyta</taxon>
        <taxon>Magnoliopsida</taxon>
        <taxon>eudicotyledons</taxon>
        <taxon>Gunneridae</taxon>
        <taxon>Pentapetalae</taxon>
        <taxon>asterids</taxon>
        <taxon>campanulids</taxon>
        <taxon>Escalloniales</taxon>
        <taxon>Escalloniaceae</taxon>
        <taxon>Escallonia</taxon>
    </lineage>
</organism>
<evidence type="ECO:0000313" key="3">
    <source>
        <dbReference type="EMBL" id="KAK3042236.1"/>
    </source>
</evidence>
<sequence length="96" mass="10239">MMSIISRDCDEQTPLQAQQDELTSSVEKEQEFNASKTKVDDIINAALGIGTAKVSFVVVALPEGLALAIALSLAYSTTFLAFDSNMFGPNKSGHIS</sequence>
<dbReference type="Gene3D" id="1.20.1110.10">
    <property type="entry name" value="Calcium-transporting ATPase, transmembrane domain"/>
    <property type="match status" value="1"/>
</dbReference>
<gene>
    <name evidence="3" type="ORF">RJ639_001356</name>
</gene>
<feature type="transmembrane region" description="Helical" evidence="2">
    <location>
        <begin position="64"/>
        <end position="82"/>
    </location>
</feature>
<evidence type="ECO:0000256" key="1">
    <source>
        <dbReference type="SAM" id="MobiDB-lite"/>
    </source>
</evidence>
<keyword evidence="2" id="KW-0472">Membrane</keyword>
<name>A0AA88X9S9_9ASTE</name>
<comment type="caution">
    <text evidence="3">The sequence shown here is derived from an EMBL/GenBank/DDBJ whole genome shotgun (WGS) entry which is preliminary data.</text>
</comment>
<accession>A0AA88X9S9</accession>
<feature type="region of interest" description="Disordered" evidence="1">
    <location>
        <begin position="1"/>
        <end position="30"/>
    </location>
</feature>
<dbReference type="Proteomes" id="UP001188597">
    <property type="component" value="Unassembled WGS sequence"/>
</dbReference>
<feature type="compositionally biased region" description="Polar residues" evidence="1">
    <location>
        <begin position="13"/>
        <end position="25"/>
    </location>
</feature>
<keyword evidence="2" id="KW-0812">Transmembrane</keyword>
<protein>
    <submittedName>
        <fullName evidence="3">Uncharacterized protein</fullName>
    </submittedName>
</protein>
<keyword evidence="2" id="KW-1133">Transmembrane helix</keyword>
<reference evidence="3" key="1">
    <citation type="submission" date="2022-12" db="EMBL/GenBank/DDBJ databases">
        <title>Draft genome assemblies for two species of Escallonia (Escalloniales).</title>
        <authorList>
            <person name="Chanderbali A."/>
            <person name="Dervinis C."/>
            <person name="Anghel I."/>
            <person name="Soltis D."/>
            <person name="Soltis P."/>
            <person name="Zapata F."/>
        </authorList>
    </citation>
    <scope>NUCLEOTIDE SEQUENCE</scope>
    <source>
        <strain evidence="3">UCBG64.0493</strain>
        <tissue evidence="3">Leaf</tissue>
    </source>
</reference>
<evidence type="ECO:0000256" key="2">
    <source>
        <dbReference type="SAM" id="Phobius"/>
    </source>
</evidence>
<dbReference type="AlphaFoldDB" id="A0AA88X9S9"/>
<keyword evidence="4" id="KW-1185">Reference proteome</keyword>